<keyword evidence="1" id="KW-0732">Signal</keyword>
<name>A0A9W9AJW4_9AGAR</name>
<sequence>MQIPLIYIKFIIPALRFLFPVLLVAKADASPIVASSKFTSHLGDRGLPWISRIDIGYSYYPPYSDNGECQKYQQKRSYEPVDKLTRLSPVPNYDTALGGQPDHDWCECVFDDVEYSVLRSSNLVYEDDEKKIRGLSNADTVFFSDVKVGQVPQMMVAEDRFKRQNKDLNKSDKPDIQVECHEERTAKKTIPYHTWGVKGWPESNGKLIPVISLRV</sequence>
<evidence type="ECO:0000256" key="1">
    <source>
        <dbReference type="SAM" id="SignalP"/>
    </source>
</evidence>
<dbReference type="OrthoDB" id="10435551at2759"/>
<protein>
    <submittedName>
        <fullName evidence="2">Uncharacterized protein</fullName>
    </submittedName>
</protein>
<dbReference type="EMBL" id="JAOTPV010000004">
    <property type="protein sequence ID" value="KAJ4483443.1"/>
    <property type="molecule type" value="Genomic_DNA"/>
</dbReference>
<evidence type="ECO:0000313" key="3">
    <source>
        <dbReference type="Proteomes" id="UP001150266"/>
    </source>
</evidence>
<organism evidence="2 3">
    <name type="scientific">Lentinula aciculospora</name>
    <dbReference type="NCBI Taxonomy" id="153920"/>
    <lineage>
        <taxon>Eukaryota</taxon>
        <taxon>Fungi</taxon>
        <taxon>Dikarya</taxon>
        <taxon>Basidiomycota</taxon>
        <taxon>Agaricomycotina</taxon>
        <taxon>Agaricomycetes</taxon>
        <taxon>Agaricomycetidae</taxon>
        <taxon>Agaricales</taxon>
        <taxon>Marasmiineae</taxon>
        <taxon>Omphalotaceae</taxon>
        <taxon>Lentinula</taxon>
    </lineage>
</organism>
<dbReference type="AlphaFoldDB" id="A0A9W9AJW4"/>
<gene>
    <name evidence="2" type="ORF">J3R30DRAFT_3448472</name>
</gene>
<feature type="signal peptide" evidence="1">
    <location>
        <begin position="1"/>
        <end position="29"/>
    </location>
</feature>
<keyword evidence="3" id="KW-1185">Reference proteome</keyword>
<feature type="chain" id="PRO_5040980445" evidence="1">
    <location>
        <begin position="30"/>
        <end position="215"/>
    </location>
</feature>
<accession>A0A9W9AJW4</accession>
<proteinExistence type="predicted"/>
<comment type="caution">
    <text evidence="2">The sequence shown here is derived from an EMBL/GenBank/DDBJ whole genome shotgun (WGS) entry which is preliminary data.</text>
</comment>
<reference evidence="2" key="1">
    <citation type="submission" date="2022-08" db="EMBL/GenBank/DDBJ databases">
        <title>A Global Phylogenomic Analysis of the Shiitake Genus Lentinula.</title>
        <authorList>
            <consortium name="DOE Joint Genome Institute"/>
            <person name="Sierra-Patev S."/>
            <person name="Min B."/>
            <person name="Naranjo-Ortiz M."/>
            <person name="Looney B."/>
            <person name="Konkel Z."/>
            <person name="Slot J.C."/>
            <person name="Sakamoto Y."/>
            <person name="Steenwyk J.L."/>
            <person name="Rokas A."/>
            <person name="Carro J."/>
            <person name="Camarero S."/>
            <person name="Ferreira P."/>
            <person name="Molpeceres G."/>
            <person name="Ruiz-Duenas F.J."/>
            <person name="Serrano A."/>
            <person name="Henrissat B."/>
            <person name="Drula E."/>
            <person name="Hughes K.W."/>
            <person name="Mata J.L."/>
            <person name="Ishikawa N.K."/>
            <person name="Vargas-Isla R."/>
            <person name="Ushijima S."/>
            <person name="Smith C.A."/>
            <person name="Ahrendt S."/>
            <person name="Andreopoulos W."/>
            <person name="He G."/>
            <person name="Labutti K."/>
            <person name="Lipzen A."/>
            <person name="Ng V."/>
            <person name="Riley R."/>
            <person name="Sandor L."/>
            <person name="Barry K."/>
            <person name="Martinez A.T."/>
            <person name="Xiao Y."/>
            <person name="Gibbons J.G."/>
            <person name="Terashima K."/>
            <person name="Grigoriev I.V."/>
            <person name="Hibbett D.S."/>
        </authorList>
    </citation>
    <scope>NUCLEOTIDE SEQUENCE</scope>
    <source>
        <strain evidence="2">JLM2183</strain>
    </source>
</reference>
<dbReference type="Proteomes" id="UP001150266">
    <property type="component" value="Unassembled WGS sequence"/>
</dbReference>
<evidence type="ECO:0000313" key="2">
    <source>
        <dbReference type="EMBL" id="KAJ4483443.1"/>
    </source>
</evidence>